<evidence type="ECO:0000313" key="6">
    <source>
        <dbReference type="EMBL" id="EAX92561.1"/>
    </source>
</evidence>
<proteinExistence type="inferred from homology"/>
<evidence type="ECO:0000256" key="2">
    <source>
        <dbReference type="ARBA" id="ARBA00010869"/>
    </source>
</evidence>
<dbReference type="SMR" id="A2FRC0"/>
<feature type="domain" description="Tryptophan synthase beta chain-like PALP" evidence="5">
    <location>
        <begin position="22"/>
        <end position="313"/>
    </location>
</feature>
<dbReference type="InterPro" id="IPR050147">
    <property type="entry name" value="Ser/Thr_Dehydratase"/>
</dbReference>
<keyword evidence="7" id="KW-1185">Reference proteome</keyword>
<dbReference type="GO" id="GO:0006565">
    <property type="term" value="P:L-serine catabolic process"/>
    <property type="evidence" value="ECO:0000318"/>
    <property type="project" value="GO_Central"/>
</dbReference>
<dbReference type="KEGG" id="tva:4750273"/>
<dbReference type="FunCoup" id="A2FRC0">
    <property type="interactions" value="132"/>
</dbReference>
<dbReference type="Gene3D" id="3.40.50.1100">
    <property type="match status" value="2"/>
</dbReference>
<dbReference type="AlphaFoldDB" id="A2FRC0"/>
<comment type="cofactor">
    <cofactor evidence="1">
        <name>pyridoxal 5'-phosphate</name>
        <dbReference type="ChEBI" id="CHEBI:597326"/>
    </cofactor>
</comment>
<dbReference type="InterPro" id="IPR036052">
    <property type="entry name" value="TrpB-like_PALP_sf"/>
</dbReference>
<dbReference type="Pfam" id="PF00291">
    <property type="entry name" value="PALP"/>
    <property type="match status" value="1"/>
</dbReference>
<gene>
    <name evidence="6" type="ORF">TVAG_362020</name>
</gene>
<dbReference type="eggNOG" id="KOG1251">
    <property type="taxonomic scope" value="Eukaryota"/>
</dbReference>
<accession>A2FRC0</accession>
<evidence type="ECO:0000256" key="4">
    <source>
        <dbReference type="ARBA" id="ARBA00023239"/>
    </source>
</evidence>
<keyword evidence="4" id="KW-0456">Lyase</keyword>
<dbReference type="SUPFAM" id="SSF53686">
    <property type="entry name" value="Tryptophan synthase beta subunit-like PLP-dependent enzymes"/>
    <property type="match status" value="1"/>
</dbReference>
<keyword evidence="3" id="KW-0663">Pyridoxal phosphate</keyword>
<dbReference type="Proteomes" id="UP000001542">
    <property type="component" value="Unassembled WGS sequence"/>
</dbReference>
<dbReference type="VEuPathDB" id="TrichDB:TVAGG3_0449500"/>
<dbReference type="FunFam" id="3.40.50.1100:FF:000007">
    <property type="entry name" value="L-threonine dehydratase catabolic TdcB"/>
    <property type="match status" value="1"/>
</dbReference>
<dbReference type="RefSeq" id="XP_001305491.1">
    <property type="nucleotide sequence ID" value="XM_001305490.1"/>
</dbReference>
<dbReference type="InParanoid" id="A2FRC0"/>
<dbReference type="GO" id="GO:0003941">
    <property type="term" value="F:L-serine ammonia-lyase activity"/>
    <property type="evidence" value="ECO:0000318"/>
    <property type="project" value="GO_Central"/>
</dbReference>
<dbReference type="OMA" id="LIHPFDH"/>
<dbReference type="OrthoDB" id="4418812at2759"/>
<dbReference type="FunFam" id="3.40.50.1100:FF:000005">
    <property type="entry name" value="Threonine dehydratase catabolic"/>
    <property type="match status" value="1"/>
</dbReference>
<dbReference type="VEuPathDB" id="TrichDB:TVAG_362020"/>
<reference evidence="6" key="2">
    <citation type="journal article" date="2007" name="Science">
        <title>Draft genome sequence of the sexually transmitted pathogen Trichomonas vaginalis.</title>
        <authorList>
            <person name="Carlton J.M."/>
            <person name="Hirt R.P."/>
            <person name="Silva J.C."/>
            <person name="Delcher A.L."/>
            <person name="Schatz M."/>
            <person name="Zhao Q."/>
            <person name="Wortman J.R."/>
            <person name="Bidwell S.L."/>
            <person name="Alsmark U.C.M."/>
            <person name="Besteiro S."/>
            <person name="Sicheritz-Ponten T."/>
            <person name="Noel C.J."/>
            <person name="Dacks J.B."/>
            <person name="Foster P.G."/>
            <person name="Simillion C."/>
            <person name="Van de Peer Y."/>
            <person name="Miranda-Saavedra D."/>
            <person name="Barton G.J."/>
            <person name="Westrop G.D."/>
            <person name="Mueller S."/>
            <person name="Dessi D."/>
            <person name="Fiori P.L."/>
            <person name="Ren Q."/>
            <person name="Paulsen I."/>
            <person name="Zhang H."/>
            <person name="Bastida-Corcuera F.D."/>
            <person name="Simoes-Barbosa A."/>
            <person name="Brown M.T."/>
            <person name="Hayes R.D."/>
            <person name="Mukherjee M."/>
            <person name="Okumura C.Y."/>
            <person name="Schneider R."/>
            <person name="Smith A.J."/>
            <person name="Vanacova S."/>
            <person name="Villalvazo M."/>
            <person name="Haas B.J."/>
            <person name="Pertea M."/>
            <person name="Feldblyum T.V."/>
            <person name="Utterback T.R."/>
            <person name="Shu C.L."/>
            <person name="Osoegawa K."/>
            <person name="de Jong P.J."/>
            <person name="Hrdy I."/>
            <person name="Horvathova L."/>
            <person name="Zubacova Z."/>
            <person name="Dolezal P."/>
            <person name="Malik S.B."/>
            <person name="Logsdon J.M. Jr."/>
            <person name="Henze K."/>
            <person name="Gupta A."/>
            <person name="Wang C.C."/>
            <person name="Dunne R.L."/>
            <person name="Upcroft J.A."/>
            <person name="Upcroft P."/>
            <person name="White O."/>
            <person name="Salzberg S.L."/>
            <person name="Tang P."/>
            <person name="Chiu C.-H."/>
            <person name="Lee Y.-S."/>
            <person name="Embley T.M."/>
            <person name="Coombs G.H."/>
            <person name="Mottram J.C."/>
            <person name="Tachezy J."/>
            <person name="Fraser-Liggett C.M."/>
            <person name="Johnson P.J."/>
        </authorList>
    </citation>
    <scope>NUCLEOTIDE SEQUENCE [LARGE SCALE GENOMIC DNA]</scope>
    <source>
        <strain evidence="6">G3</strain>
    </source>
</reference>
<evidence type="ECO:0000256" key="3">
    <source>
        <dbReference type="ARBA" id="ARBA00022898"/>
    </source>
</evidence>
<organism evidence="6 7">
    <name type="scientific">Trichomonas vaginalis (strain ATCC PRA-98 / G3)</name>
    <dbReference type="NCBI Taxonomy" id="412133"/>
    <lineage>
        <taxon>Eukaryota</taxon>
        <taxon>Metamonada</taxon>
        <taxon>Parabasalia</taxon>
        <taxon>Trichomonadida</taxon>
        <taxon>Trichomonadidae</taxon>
        <taxon>Trichomonas</taxon>
    </lineage>
</organism>
<comment type="similarity">
    <text evidence="2">Belongs to the serine/threonine dehydratase family.</text>
</comment>
<dbReference type="PANTHER" id="PTHR48078:SF19">
    <property type="entry name" value="ACT DOMAIN-CONTAINING PROTEIN"/>
    <property type="match status" value="1"/>
</dbReference>
<dbReference type="CDD" id="cd01562">
    <property type="entry name" value="Thr-dehyd"/>
    <property type="match status" value="1"/>
</dbReference>
<name>A2FRC0_TRIV3</name>
<sequence>MESGKYCLTMADILAAKERIADHAVVTPCIDSDNIGHMVNAQIYFKLETMQRCKAFKFRGALNKLRTIPEGSTVCAVSAGNHSQGVALAASLCNCKATIFMPENAPSAKVKATQHYGGTVIQTGATFDDAKNEMFKALEQHKDWIFVPPYNDREIIAGTGTIGLEIAQQIPKVQTVVVPIGGGGLISGIAYALKALKPKVRIIGVQMASCPATYKIYNQNKNKAIEGIRHETLTPLADGIAVKTPGDLNLAIINDLVDEIVIVSEDEVAEAVALLAERSKVISEGAGATPLAAVLSKKFKYQPNEVICCVVSGGNIPLRMLARCIDRALFLRQNRVSVSVIVPYGTSHFAKLVNVLAKQHAEIVSCMSAPHVDTVANQEQYTIIMDVDGPDHLNDIKTECESNGWYFEIQSCQAYESD</sequence>
<dbReference type="EMBL" id="DS113960">
    <property type="protein sequence ID" value="EAX92561.1"/>
    <property type="molecule type" value="Genomic_DNA"/>
</dbReference>
<dbReference type="STRING" id="5722.A2FRC0"/>
<dbReference type="PANTHER" id="PTHR48078">
    <property type="entry name" value="THREONINE DEHYDRATASE, MITOCHONDRIAL-RELATED"/>
    <property type="match status" value="1"/>
</dbReference>
<protein>
    <submittedName>
        <fullName evidence="6">Threonine dehydratase family protein</fullName>
    </submittedName>
</protein>
<evidence type="ECO:0000259" key="5">
    <source>
        <dbReference type="Pfam" id="PF00291"/>
    </source>
</evidence>
<evidence type="ECO:0000256" key="1">
    <source>
        <dbReference type="ARBA" id="ARBA00001933"/>
    </source>
</evidence>
<evidence type="ECO:0000313" key="7">
    <source>
        <dbReference type="Proteomes" id="UP000001542"/>
    </source>
</evidence>
<dbReference type="InterPro" id="IPR001926">
    <property type="entry name" value="TrpB-like_PALP"/>
</dbReference>
<reference evidence="6" key="1">
    <citation type="submission" date="2006-10" db="EMBL/GenBank/DDBJ databases">
        <authorList>
            <person name="Amadeo P."/>
            <person name="Zhao Q."/>
            <person name="Wortman J."/>
            <person name="Fraser-Liggett C."/>
            <person name="Carlton J."/>
        </authorList>
    </citation>
    <scope>NUCLEOTIDE SEQUENCE</scope>
    <source>
        <strain evidence="6">G3</strain>
    </source>
</reference>